<comment type="similarity">
    <text evidence="1">Belongs to the UPF0213 family.</text>
</comment>
<comment type="caution">
    <text evidence="3">The sequence shown here is derived from an EMBL/GenBank/DDBJ whole genome shotgun (WGS) entry which is preliminary data.</text>
</comment>
<organism evidence="3 4">
    <name type="scientific">Hyunsoonleella aquatilis</name>
    <dbReference type="NCBI Taxonomy" id="2762758"/>
    <lineage>
        <taxon>Bacteria</taxon>
        <taxon>Pseudomonadati</taxon>
        <taxon>Bacteroidota</taxon>
        <taxon>Flavobacteriia</taxon>
        <taxon>Flavobacteriales</taxon>
        <taxon>Flavobacteriaceae</taxon>
    </lineage>
</organism>
<dbReference type="AlphaFoldDB" id="A0A923HF37"/>
<evidence type="ECO:0000313" key="4">
    <source>
        <dbReference type="Proteomes" id="UP000656244"/>
    </source>
</evidence>
<proteinExistence type="inferred from homology"/>
<keyword evidence="4" id="KW-1185">Reference proteome</keyword>
<feature type="domain" description="GIY-YIG" evidence="2">
    <location>
        <begin position="2"/>
        <end position="79"/>
    </location>
</feature>
<dbReference type="Pfam" id="PF01541">
    <property type="entry name" value="GIY-YIG"/>
    <property type="match status" value="1"/>
</dbReference>
<reference evidence="3" key="1">
    <citation type="submission" date="2020-08" db="EMBL/GenBank/DDBJ databases">
        <title>Hyunsoonleella sp. strain SJ7 genome sequencing and assembly.</title>
        <authorList>
            <person name="Kim I."/>
        </authorList>
    </citation>
    <scope>NUCLEOTIDE SEQUENCE</scope>
    <source>
        <strain evidence="3">SJ7</strain>
    </source>
</reference>
<dbReference type="PANTHER" id="PTHR34477">
    <property type="entry name" value="UPF0213 PROTEIN YHBQ"/>
    <property type="match status" value="1"/>
</dbReference>
<dbReference type="Proteomes" id="UP000656244">
    <property type="component" value="Unassembled WGS sequence"/>
</dbReference>
<accession>A0A923HF37</accession>
<dbReference type="SUPFAM" id="SSF82771">
    <property type="entry name" value="GIY-YIG endonuclease"/>
    <property type="match status" value="1"/>
</dbReference>
<dbReference type="RefSeq" id="WP_186558354.1">
    <property type="nucleotide sequence ID" value="NZ_JACNMF010000001.1"/>
</dbReference>
<dbReference type="PROSITE" id="PS50164">
    <property type="entry name" value="GIY_YIG"/>
    <property type="match status" value="1"/>
</dbReference>
<dbReference type="EMBL" id="JACNMF010000001">
    <property type="protein sequence ID" value="MBC3757292.1"/>
    <property type="molecule type" value="Genomic_DNA"/>
</dbReference>
<dbReference type="InterPro" id="IPR050190">
    <property type="entry name" value="UPF0213_domain"/>
</dbReference>
<dbReference type="InterPro" id="IPR035901">
    <property type="entry name" value="GIY-YIG_endonuc_sf"/>
</dbReference>
<name>A0A923HF37_9FLAO</name>
<sequence>MKQSHVYIITNKNNTVLYTGVTSNLVRRMYQHKTKAYIGFASKYNCEKLVYYEAFDSIDAAIEREKQIKKYKRYKKINLIEKENASWKDLSDGWLFYFG</sequence>
<dbReference type="Gene3D" id="3.40.1440.10">
    <property type="entry name" value="GIY-YIG endonuclease"/>
    <property type="match status" value="1"/>
</dbReference>
<dbReference type="SMART" id="SM00465">
    <property type="entry name" value="GIYc"/>
    <property type="match status" value="1"/>
</dbReference>
<evidence type="ECO:0000256" key="1">
    <source>
        <dbReference type="ARBA" id="ARBA00007435"/>
    </source>
</evidence>
<dbReference type="InterPro" id="IPR000305">
    <property type="entry name" value="GIY-YIG_endonuc"/>
</dbReference>
<protein>
    <submittedName>
        <fullName evidence="3">GIY-YIG nuclease family protein</fullName>
    </submittedName>
</protein>
<dbReference type="PANTHER" id="PTHR34477:SF5">
    <property type="entry name" value="BSL5627 PROTEIN"/>
    <property type="match status" value="1"/>
</dbReference>
<dbReference type="CDD" id="cd10448">
    <property type="entry name" value="GIY-YIG_unchar_3"/>
    <property type="match status" value="1"/>
</dbReference>
<evidence type="ECO:0000259" key="2">
    <source>
        <dbReference type="PROSITE" id="PS50164"/>
    </source>
</evidence>
<gene>
    <name evidence="3" type="ORF">H7U19_02675</name>
</gene>
<evidence type="ECO:0000313" key="3">
    <source>
        <dbReference type="EMBL" id="MBC3757292.1"/>
    </source>
</evidence>